<dbReference type="InterPro" id="IPR026888">
    <property type="entry name" value="AcetylCoA_hyd_C"/>
</dbReference>
<dbReference type="Proteomes" id="UP001214250">
    <property type="component" value="Chromosome 2"/>
</dbReference>
<dbReference type="InterPro" id="IPR046433">
    <property type="entry name" value="ActCoA_hydro"/>
</dbReference>
<dbReference type="RefSeq" id="WP_274154149.1">
    <property type="nucleotide sequence ID" value="NZ_CP117812.1"/>
</dbReference>
<evidence type="ECO:0000313" key="5">
    <source>
        <dbReference type="Proteomes" id="UP001214250"/>
    </source>
</evidence>
<dbReference type="PANTHER" id="PTHR21432:SF20">
    <property type="entry name" value="ACETYL-COA HYDROLASE"/>
    <property type="match status" value="1"/>
</dbReference>
<reference evidence="4 5" key="1">
    <citation type="submission" date="2023-02" db="EMBL/GenBank/DDBJ databases">
        <title>Genome sequence of Lentisphaera profundi SAORIC-696.</title>
        <authorList>
            <person name="Kim e."/>
            <person name="Cho J.-C."/>
            <person name="Choi A."/>
            <person name="Kang I."/>
        </authorList>
    </citation>
    <scope>NUCLEOTIDE SEQUENCE [LARGE SCALE GENOMIC DNA]</scope>
    <source>
        <strain evidence="4 5">SAORIC-696</strain>
    </source>
</reference>
<dbReference type="Gene3D" id="3.40.1080.10">
    <property type="entry name" value="Glutaconate Coenzyme A-transferase"/>
    <property type="match status" value="1"/>
</dbReference>
<dbReference type="PROSITE" id="PS51186">
    <property type="entry name" value="GNAT"/>
    <property type="match status" value="1"/>
</dbReference>
<organism evidence="4 5">
    <name type="scientific">Lentisphaera profundi</name>
    <dbReference type="NCBI Taxonomy" id="1658616"/>
    <lineage>
        <taxon>Bacteria</taxon>
        <taxon>Pseudomonadati</taxon>
        <taxon>Lentisphaerota</taxon>
        <taxon>Lentisphaeria</taxon>
        <taxon>Lentisphaerales</taxon>
        <taxon>Lentisphaeraceae</taxon>
        <taxon>Lentisphaera</taxon>
    </lineage>
</organism>
<protein>
    <submittedName>
        <fullName evidence="4">GNAT family N-acetyltransferase</fullName>
        <ecNumber evidence="4">2.3.1.-</ecNumber>
    </submittedName>
</protein>
<sequence length="605" mass="67756">MIALEDKDWGQYIRSGYRIFFGSGAACPQKLIQRFLDNSQQFNDIELTHILTLGETPWTDEKYKDHLRVNSFFLGPGTRDAVSRGDGDYTPCFLSEIPSLMEDKIHPIDVAFIQVTPPDEYGFCSFGVSVDVVSVACRTARYVIAEINPRMPKTLGQSFIHVSKIDAFMEVNYPIMGHGIAKLDEVTLKIGKYCAMLIEDGSTLQMGIGKIPDAVLSYLGDRSDLGIHTEMFSDGLLDLYKNGNITNAKKAINRFKTVTSFCFGSEALYDFVHDNPHVEFHPSEYTNRPAIIAQNPKVISINSAIQIDLSGQVVADSIGDRFYSGIGGQVDFIRGAGMSLGGKPIIALPSTAKGGEISRIVAVLSQGSGVVTSRGDVHYVVTEYGIATLRGRSIRERALELIQVAHPKFRDELLAQVREHYWVPPYHQSMPKSLAELKTTKMKISGRHYNLRALQSSDQRRLQEFFYSHTEKTLMNRYRAVPKNMPTDSAYRLVNIDQSRDAAICLVQRQGPREIIRGVGRFYMENEERAEISFVVGDDLQGEGLGSVLMKTLIKIATERKIKILVAYVINTNYAMQHLLEKFNFSHEESGDASEFVYVLELNAK</sequence>
<dbReference type="EC" id="2.3.1.-" evidence="4"/>
<proteinExistence type="inferred from homology"/>
<dbReference type="SUPFAM" id="SSF55729">
    <property type="entry name" value="Acyl-CoA N-acyltransferases (Nat)"/>
    <property type="match status" value="1"/>
</dbReference>
<evidence type="ECO:0000256" key="1">
    <source>
        <dbReference type="ARBA" id="ARBA00009632"/>
    </source>
</evidence>
<dbReference type="Pfam" id="PF02550">
    <property type="entry name" value="AcetylCoA_hydro"/>
    <property type="match status" value="1"/>
</dbReference>
<evidence type="ECO:0000313" key="4">
    <source>
        <dbReference type="EMBL" id="WDE99291.1"/>
    </source>
</evidence>
<dbReference type="Gene3D" id="3.30.750.70">
    <property type="entry name" value="4-hydroxybutyrate coenzyme like domains"/>
    <property type="match status" value="1"/>
</dbReference>
<dbReference type="InterPro" id="IPR037171">
    <property type="entry name" value="NagB/RpiA_transferase-like"/>
</dbReference>
<dbReference type="InterPro" id="IPR003702">
    <property type="entry name" value="ActCoA_hydro_N"/>
</dbReference>
<keyword evidence="2 4" id="KW-0808">Transferase</keyword>
<evidence type="ECO:0000259" key="3">
    <source>
        <dbReference type="PROSITE" id="PS51186"/>
    </source>
</evidence>
<dbReference type="CDD" id="cd04301">
    <property type="entry name" value="NAT_SF"/>
    <property type="match status" value="1"/>
</dbReference>
<dbReference type="Pfam" id="PF00583">
    <property type="entry name" value="Acetyltransf_1"/>
    <property type="match status" value="1"/>
</dbReference>
<dbReference type="InterPro" id="IPR038460">
    <property type="entry name" value="AcetylCoA_hyd_C_sf"/>
</dbReference>
<gene>
    <name evidence="4" type="ORF">PQO03_15755</name>
</gene>
<dbReference type="PANTHER" id="PTHR21432">
    <property type="entry name" value="ACETYL-COA HYDROLASE-RELATED"/>
    <property type="match status" value="1"/>
</dbReference>
<dbReference type="Gene3D" id="3.40.1080.20">
    <property type="entry name" value="Acetyl-CoA hydrolase/transferase C-terminal domain"/>
    <property type="match status" value="1"/>
</dbReference>
<dbReference type="InterPro" id="IPR016181">
    <property type="entry name" value="Acyl_CoA_acyltransferase"/>
</dbReference>
<keyword evidence="4" id="KW-0012">Acyltransferase</keyword>
<keyword evidence="5" id="KW-1185">Reference proteome</keyword>
<accession>A0ABY7VYE8</accession>
<feature type="domain" description="N-acetyltransferase" evidence="3">
    <location>
        <begin position="449"/>
        <end position="605"/>
    </location>
</feature>
<comment type="similarity">
    <text evidence="1">Belongs to the acetyl-CoA hydrolase/transferase family.</text>
</comment>
<dbReference type="InterPro" id="IPR000182">
    <property type="entry name" value="GNAT_dom"/>
</dbReference>
<dbReference type="EMBL" id="CP117812">
    <property type="protein sequence ID" value="WDE99291.1"/>
    <property type="molecule type" value="Genomic_DNA"/>
</dbReference>
<dbReference type="Pfam" id="PF13336">
    <property type="entry name" value="AcetylCoA_hyd_C"/>
    <property type="match status" value="1"/>
</dbReference>
<evidence type="ECO:0000256" key="2">
    <source>
        <dbReference type="ARBA" id="ARBA00022679"/>
    </source>
</evidence>
<dbReference type="Gene3D" id="3.40.630.30">
    <property type="match status" value="1"/>
</dbReference>
<dbReference type="SUPFAM" id="SSF100950">
    <property type="entry name" value="NagB/RpiA/CoA transferase-like"/>
    <property type="match status" value="2"/>
</dbReference>
<name>A0ABY7VYE8_9BACT</name>
<dbReference type="GO" id="GO:0016746">
    <property type="term" value="F:acyltransferase activity"/>
    <property type="evidence" value="ECO:0007669"/>
    <property type="project" value="UniProtKB-KW"/>
</dbReference>